<proteinExistence type="predicted"/>
<dbReference type="RefSeq" id="WP_117636664.1">
    <property type="nucleotide sequence ID" value="NZ_BAABXJ010000001.1"/>
</dbReference>
<evidence type="ECO:0000313" key="4">
    <source>
        <dbReference type="Proteomes" id="UP000283981"/>
    </source>
</evidence>
<organism evidence="3 4">
    <name type="scientific">Mediterraneibacter gnavus</name>
    <name type="common">Ruminococcus gnavus</name>
    <dbReference type="NCBI Taxonomy" id="33038"/>
    <lineage>
        <taxon>Bacteria</taxon>
        <taxon>Bacillati</taxon>
        <taxon>Bacillota</taxon>
        <taxon>Clostridia</taxon>
        <taxon>Lachnospirales</taxon>
        <taxon>Lachnospiraceae</taxon>
        <taxon>Mediterraneibacter</taxon>
    </lineage>
</organism>
<dbReference type="Proteomes" id="UP001149331">
    <property type="component" value="Unassembled WGS sequence"/>
</dbReference>
<reference evidence="2" key="2">
    <citation type="journal article" date="2020" name="Cell Host Microbe">
        <title>Functional and Genomic Variation between Human-Derived Isolates of Lachnospiraceae Reveals Inter- and Intra-Species Diversity.</title>
        <authorList>
            <person name="Sorbara M.T."/>
            <person name="Littmann E.R."/>
            <person name="Fontana E."/>
            <person name="Moody T.U."/>
            <person name="Kohout C.E."/>
            <person name="Gjonbalaj M."/>
            <person name="Eaton V."/>
            <person name="Seok R."/>
            <person name="Leiner I.M."/>
            <person name="Pamer E.G."/>
        </authorList>
    </citation>
    <scope>NUCLEOTIDE SEQUENCE</scope>
    <source>
        <strain evidence="2">MSK.22.53</strain>
    </source>
</reference>
<reference evidence="1" key="4">
    <citation type="submission" date="2022-12" db="EMBL/GenBank/DDBJ databases">
        <title>Genome of R. gnavus strain RSHDN_120.</title>
        <authorList>
            <person name="Abdugheni R."/>
        </authorList>
    </citation>
    <scope>NUCLEOTIDE SEQUENCE</scope>
    <source>
        <strain evidence="1">RSHDN_120</strain>
    </source>
</reference>
<dbReference type="Proteomes" id="UP001296643">
    <property type="component" value="Unassembled WGS sequence"/>
</dbReference>
<reference evidence="2" key="3">
    <citation type="submission" date="2020-02" db="EMBL/GenBank/DDBJ databases">
        <authorList>
            <person name="Littmann E."/>
            <person name="Sorbara M."/>
        </authorList>
    </citation>
    <scope>NUCLEOTIDE SEQUENCE</scope>
    <source>
        <strain evidence="2">MSK.22.53</strain>
    </source>
</reference>
<reference evidence="3 4" key="1">
    <citation type="submission" date="2018-08" db="EMBL/GenBank/DDBJ databases">
        <title>A genome reference for cultivated species of the human gut microbiota.</title>
        <authorList>
            <person name="Zou Y."/>
            <person name="Xue W."/>
            <person name="Luo G."/>
        </authorList>
    </citation>
    <scope>NUCLEOTIDE SEQUENCE [LARGE SCALE GENOMIC DNA]</scope>
    <source>
        <strain evidence="3 4">AM21-18</strain>
    </source>
</reference>
<dbReference type="AlphaFoldDB" id="A0A3E4K4Q5"/>
<name>A0A3E4K4Q5_MEDGN</name>
<comment type="caution">
    <text evidence="3">The sequence shown here is derived from an EMBL/GenBank/DDBJ whole genome shotgun (WGS) entry which is preliminary data.</text>
</comment>
<sequence length="92" mass="10836">MKRPVFSFRPNRKDRNHRKAWSILEKVPEGEKSQFLVDAILFYDQADALEQLIRKSVREELKCGDMRQTVATAEPEELPDQVLDFISMLQEE</sequence>
<dbReference type="Proteomes" id="UP000283981">
    <property type="component" value="Unassembled WGS sequence"/>
</dbReference>
<dbReference type="EMBL" id="JAPZEG010000009">
    <property type="protein sequence ID" value="MDE1203623.1"/>
    <property type="molecule type" value="Genomic_DNA"/>
</dbReference>
<protein>
    <submittedName>
        <fullName evidence="3">Plasmid segregation centromere-binding protein ParR</fullName>
    </submittedName>
</protein>
<dbReference type="EMBL" id="JAAIRM010000044">
    <property type="protein sequence ID" value="NSI20759.1"/>
    <property type="molecule type" value="Genomic_DNA"/>
</dbReference>
<accession>A0A3E4K4Q5</accession>
<evidence type="ECO:0000313" key="1">
    <source>
        <dbReference type="EMBL" id="MDE1203623.1"/>
    </source>
</evidence>
<evidence type="ECO:0000313" key="2">
    <source>
        <dbReference type="EMBL" id="NSI20759.1"/>
    </source>
</evidence>
<dbReference type="EMBL" id="QRIS01000005">
    <property type="protein sequence ID" value="RHG87239.1"/>
    <property type="molecule type" value="Genomic_DNA"/>
</dbReference>
<gene>
    <name evidence="3" type="ORF">DW243_03785</name>
    <name evidence="2" type="ORF">G4958_15780</name>
    <name evidence="1" type="ORF">O4N78_08595</name>
</gene>
<evidence type="ECO:0000313" key="3">
    <source>
        <dbReference type="EMBL" id="RHG87239.1"/>
    </source>
</evidence>